<evidence type="ECO:0000256" key="6">
    <source>
        <dbReference type="ARBA" id="ARBA00023004"/>
    </source>
</evidence>
<keyword evidence="11" id="KW-1185">Reference proteome</keyword>
<dbReference type="InterPro" id="IPR036010">
    <property type="entry name" value="2Fe-2S_ferredoxin-like_sf"/>
</dbReference>
<comment type="caution">
    <text evidence="10">The sequence shown here is derived from an EMBL/GenBank/DDBJ whole genome shotgun (WGS) entry which is preliminary data.</text>
</comment>
<dbReference type="RefSeq" id="WP_185191716.1">
    <property type="nucleotide sequence ID" value="NZ_JACKXD010000001.1"/>
</dbReference>
<keyword evidence="4" id="KW-0479">Metal-binding</keyword>
<dbReference type="Pfam" id="PF00111">
    <property type="entry name" value="Fer2"/>
    <property type="match status" value="1"/>
</dbReference>
<dbReference type="PANTHER" id="PTHR43112:SF3">
    <property type="entry name" value="FERREDOXIN-2, CHLOROPLASTIC"/>
    <property type="match status" value="1"/>
</dbReference>
<keyword evidence="3" id="KW-0001">2Fe-2S</keyword>
<comment type="cofactor">
    <cofactor evidence="8">
        <name>[2Fe-2S] cluster</name>
        <dbReference type="ChEBI" id="CHEBI:190135"/>
    </cofactor>
</comment>
<dbReference type="PANTHER" id="PTHR43112">
    <property type="entry name" value="FERREDOXIN"/>
    <property type="match status" value="1"/>
</dbReference>
<keyword evidence="7" id="KW-0411">Iron-sulfur</keyword>
<evidence type="ECO:0000256" key="3">
    <source>
        <dbReference type="ARBA" id="ARBA00022714"/>
    </source>
</evidence>
<keyword evidence="2" id="KW-0813">Transport</keyword>
<keyword evidence="5" id="KW-0249">Electron transport</keyword>
<feature type="domain" description="2Fe-2S ferredoxin-type" evidence="9">
    <location>
        <begin position="29"/>
        <end position="120"/>
    </location>
</feature>
<dbReference type="Proteomes" id="UP000546257">
    <property type="component" value="Unassembled WGS sequence"/>
</dbReference>
<organism evidence="10 11">
    <name type="scientific">Halobellus ruber</name>
    <dbReference type="NCBI Taxonomy" id="2761102"/>
    <lineage>
        <taxon>Archaea</taxon>
        <taxon>Methanobacteriati</taxon>
        <taxon>Methanobacteriota</taxon>
        <taxon>Stenosarchaea group</taxon>
        <taxon>Halobacteria</taxon>
        <taxon>Halobacteriales</taxon>
        <taxon>Haloferacaceae</taxon>
        <taxon>Halobellus</taxon>
    </lineage>
</organism>
<dbReference type="Gene3D" id="3.10.20.30">
    <property type="match status" value="1"/>
</dbReference>
<sequence length="130" mass="14438">MPEIEYLDYEAVVERDWAVDDEDLFEKAAAADLEPPEYGSFEANEAEYILEAAEARGHEWPFSCRAGACANCAGIVHDGAVEMDMQQILSDEEVADQGIRLTCVSRPASDEVKLVYNVKHLDSLQDRVIG</sequence>
<proteinExistence type="inferred from homology"/>
<dbReference type="GO" id="GO:0051537">
    <property type="term" value="F:2 iron, 2 sulfur cluster binding"/>
    <property type="evidence" value="ECO:0007669"/>
    <property type="project" value="UniProtKB-KW"/>
</dbReference>
<dbReference type="InterPro" id="IPR053441">
    <property type="entry name" value="2Fe2S_Ferredoxin"/>
</dbReference>
<name>A0A7J9SF61_9EURY</name>
<accession>A0A7J9SF61</accession>
<dbReference type="CDD" id="cd00207">
    <property type="entry name" value="fer2"/>
    <property type="match status" value="1"/>
</dbReference>
<dbReference type="EMBL" id="JACKXD010000001">
    <property type="protein sequence ID" value="MBB6645358.1"/>
    <property type="molecule type" value="Genomic_DNA"/>
</dbReference>
<evidence type="ECO:0000256" key="8">
    <source>
        <dbReference type="ARBA" id="ARBA00034078"/>
    </source>
</evidence>
<dbReference type="PROSITE" id="PS51085">
    <property type="entry name" value="2FE2S_FER_2"/>
    <property type="match status" value="1"/>
</dbReference>
<dbReference type="InterPro" id="IPR001041">
    <property type="entry name" value="2Fe-2S_ferredoxin-type"/>
</dbReference>
<dbReference type="AlphaFoldDB" id="A0A7J9SF61"/>
<evidence type="ECO:0000256" key="1">
    <source>
        <dbReference type="ARBA" id="ARBA00007874"/>
    </source>
</evidence>
<gene>
    <name evidence="10" type="ORF">H5V44_03435</name>
</gene>
<reference evidence="10 11" key="1">
    <citation type="submission" date="2020-08" db="EMBL/GenBank/DDBJ databases">
        <authorList>
            <person name="Seo M.-J."/>
        </authorList>
    </citation>
    <scope>NUCLEOTIDE SEQUENCE [LARGE SCALE GENOMIC DNA]</scope>
    <source>
        <strain evidence="10 11">MBLA0160</strain>
    </source>
</reference>
<keyword evidence="6" id="KW-0408">Iron</keyword>
<evidence type="ECO:0000256" key="2">
    <source>
        <dbReference type="ARBA" id="ARBA00022448"/>
    </source>
</evidence>
<dbReference type="PROSITE" id="PS00197">
    <property type="entry name" value="2FE2S_FER_1"/>
    <property type="match status" value="1"/>
</dbReference>
<dbReference type="InterPro" id="IPR006058">
    <property type="entry name" value="2Fe2S_fd_BS"/>
</dbReference>
<evidence type="ECO:0000313" key="10">
    <source>
        <dbReference type="EMBL" id="MBB6645358.1"/>
    </source>
</evidence>
<evidence type="ECO:0000256" key="4">
    <source>
        <dbReference type="ARBA" id="ARBA00022723"/>
    </source>
</evidence>
<evidence type="ECO:0000313" key="11">
    <source>
        <dbReference type="Proteomes" id="UP000546257"/>
    </source>
</evidence>
<evidence type="ECO:0000256" key="7">
    <source>
        <dbReference type="ARBA" id="ARBA00023014"/>
    </source>
</evidence>
<dbReference type="InterPro" id="IPR012675">
    <property type="entry name" value="Beta-grasp_dom_sf"/>
</dbReference>
<protein>
    <submittedName>
        <fullName evidence="10">2Fe-2S iron-sulfur cluster binding domain-containing protein</fullName>
    </submittedName>
</protein>
<evidence type="ECO:0000256" key="5">
    <source>
        <dbReference type="ARBA" id="ARBA00022982"/>
    </source>
</evidence>
<dbReference type="GO" id="GO:0046872">
    <property type="term" value="F:metal ion binding"/>
    <property type="evidence" value="ECO:0007669"/>
    <property type="project" value="UniProtKB-KW"/>
</dbReference>
<dbReference type="SUPFAM" id="SSF54292">
    <property type="entry name" value="2Fe-2S ferredoxin-like"/>
    <property type="match status" value="1"/>
</dbReference>
<comment type="similarity">
    <text evidence="1">Belongs to the 2Fe2S plant-type ferredoxin family.</text>
</comment>
<evidence type="ECO:0000259" key="9">
    <source>
        <dbReference type="PROSITE" id="PS51085"/>
    </source>
</evidence>
<dbReference type="NCBIfam" id="NF041393">
    <property type="entry name" value="Frdxn_Halo"/>
    <property type="match status" value="1"/>
</dbReference>